<sequence length="326" mass="34630">MPSPAPSARPRRFFALLLAVSLTTACGPDLARQNFPRTTVTASAAPTDGPIDDPAVTLDVQRLVDPCALMDPASMASLGTEDEDARYSDDLGECHDQLTDAGGKQLRLALTLGDLLTSSADTQGTLEGLPLQVDKLDDTSCLVSVYTSRNPGLGISVQTDYDGGNSCNAGQTALQKVLQRMHNNPARLNQPKGTLLAVDFCTLVDDATITSTLGKGSKPSAYGLHGCTWDGGSATAYFDYRDTYAPTAEDDGQQVDLGNGKTAFQKKETYAGTRCTVKWVHRPTQDDQAEVVSFQYENYNDETGADDACGKAVTVVKAALPKLPTP</sequence>
<feature type="chain" id="PRO_5024313975" evidence="1">
    <location>
        <begin position="32"/>
        <end position="326"/>
    </location>
</feature>
<keyword evidence="1" id="KW-0732">Signal</keyword>
<gene>
    <name evidence="2" type="ORF">FPZ12_012685</name>
</gene>
<protein>
    <submittedName>
        <fullName evidence="2">DUF3558 domain-containing protein</fullName>
    </submittedName>
</protein>
<feature type="signal peptide" evidence="1">
    <location>
        <begin position="1"/>
        <end position="31"/>
    </location>
</feature>
<name>A0A5N0V992_9PSEU</name>
<reference evidence="2" key="1">
    <citation type="submission" date="2019-09" db="EMBL/GenBank/DDBJ databases">
        <authorList>
            <person name="Teo W.F.A."/>
            <person name="Duangmal K."/>
        </authorList>
    </citation>
    <scope>NUCLEOTIDE SEQUENCE [LARGE SCALE GENOMIC DNA]</scope>
    <source>
        <strain evidence="2">K81G1</strain>
    </source>
</reference>
<dbReference type="AlphaFoldDB" id="A0A5N0V992"/>
<dbReference type="Proteomes" id="UP000319769">
    <property type="component" value="Unassembled WGS sequence"/>
</dbReference>
<dbReference type="RefSeq" id="WP_144747237.1">
    <property type="nucleotide sequence ID" value="NZ_VMNW02000014.1"/>
</dbReference>
<evidence type="ECO:0000313" key="2">
    <source>
        <dbReference type="EMBL" id="KAA9162088.1"/>
    </source>
</evidence>
<dbReference type="OrthoDB" id="3679798at2"/>
<accession>A0A5N0V992</accession>
<evidence type="ECO:0000313" key="3">
    <source>
        <dbReference type="Proteomes" id="UP000319769"/>
    </source>
</evidence>
<keyword evidence="3" id="KW-1185">Reference proteome</keyword>
<proteinExistence type="predicted"/>
<dbReference type="EMBL" id="VMNW02000014">
    <property type="protein sequence ID" value="KAA9162088.1"/>
    <property type="molecule type" value="Genomic_DNA"/>
</dbReference>
<organism evidence="2 3">
    <name type="scientific">Amycolatopsis acidicola</name>
    <dbReference type="NCBI Taxonomy" id="2596893"/>
    <lineage>
        <taxon>Bacteria</taxon>
        <taxon>Bacillati</taxon>
        <taxon>Actinomycetota</taxon>
        <taxon>Actinomycetes</taxon>
        <taxon>Pseudonocardiales</taxon>
        <taxon>Pseudonocardiaceae</taxon>
        <taxon>Amycolatopsis</taxon>
    </lineage>
</organism>
<comment type="caution">
    <text evidence="2">The sequence shown here is derived from an EMBL/GenBank/DDBJ whole genome shotgun (WGS) entry which is preliminary data.</text>
</comment>
<evidence type="ECO:0000256" key="1">
    <source>
        <dbReference type="SAM" id="SignalP"/>
    </source>
</evidence>